<keyword evidence="4" id="KW-0597">Phosphoprotein</keyword>
<dbReference type="FunFam" id="1.10.1200.10:FF:000016">
    <property type="entry name" value="Non-ribosomal peptide synthase"/>
    <property type="match status" value="1"/>
</dbReference>
<dbReference type="InterPro" id="IPR010071">
    <property type="entry name" value="AA_adenyl_dom"/>
</dbReference>
<dbReference type="InterPro" id="IPR020806">
    <property type="entry name" value="PKS_PP-bd"/>
</dbReference>
<dbReference type="Gene3D" id="3.30.300.30">
    <property type="match status" value="2"/>
</dbReference>
<dbReference type="InterPro" id="IPR045851">
    <property type="entry name" value="AMP-bd_C_sf"/>
</dbReference>
<keyword evidence="5" id="KW-0413">Isomerase</keyword>
<dbReference type="Pfam" id="PF00975">
    <property type="entry name" value="Thioesterase"/>
    <property type="match status" value="1"/>
</dbReference>
<evidence type="ECO:0000256" key="2">
    <source>
        <dbReference type="ARBA" id="ARBA00006432"/>
    </source>
</evidence>
<dbReference type="Gene3D" id="1.10.1200.10">
    <property type="entry name" value="ACP-like"/>
    <property type="match status" value="1"/>
</dbReference>
<dbReference type="GO" id="GO:0017000">
    <property type="term" value="P:antibiotic biosynthetic process"/>
    <property type="evidence" value="ECO:0007669"/>
    <property type="project" value="UniProtKB-ARBA"/>
</dbReference>
<evidence type="ECO:0000256" key="6">
    <source>
        <dbReference type="SAM" id="MobiDB-lite"/>
    </source>
</evidence>
<dbReference type="CDD" id="cd02142">
    <property type="entry name" value="McbC_SagB-like_oxidoreductase"/>
    <property type="match status" value="1"/>
</dbReference>
<dbReference type="NCBIfam" id="TIGR01733">
    <property type="entry name" value="AA-adenyl-dom"/>
    <property type="match status" value="1"/>
</dbReference>
<dbReference type="PROSITE" id="PS00012">
    <property type="entry name" value="PHOSPHOPANTETHEINE"/>
    <property type="match status" value="1"/>
</dbReference>
<dbReference type="Pfam" id="PF01361">
    <property type="entry name" value="Tautomerase"/>
    <property type="match status" value="1"/>
</dbReference>
<evidence type="ECO:0000256" key="4">
    <source>
        <dbReference type="ARBA" id="ARBA00022553"/>
    </source>
</evidence>
<dbReference type="GO" id="GO:0016853">
    <property type="term" value="F:isomerase activity"/>
    <property type="evidence" value="ECO:0007669"/>
    <property type="project" value="UniProtKB-KW"/>
</dbReference>
<feature type="region of interest" description="Disordered" evidence="6">
    <location>
        <begin position="145"/>
        <end position="164"/>
    </location>
</feature>
<dbReference type="EMBL" id="AB698633">
    <property type="protein sequence ID" value="BAP59907.1"/>
    <property type="molecule type" value="Genomic_DNA"/>
</dbReference>
<dbReference type="GO" id="GO:0044550">
    <property type="term" value="P:secondary metabolite biosynthetic process"/>
    <property type="evidence" value="ECO:0007669"/>
    <property type="project" value="TreeGrafter"/>
</dbReference>
<accession>A0A090ATJ6</accession>
<evidence type="ECO:0000256" key="3">
    <source>
        <dbReference type="ARBA" id="ARBA00022450"/>
    </source>
</evidence>
<dbReference type="InterPro" id="IPR001031">
    <property type="entry name" value="Thioesterase"/>
</dbReference>
<reference evidence="8" key="1">
    <citation type="journal article" date="2012" name="J. Gen. Appl. Microbiol.">
        <title>Genome-wide survey of polyketide synthase and nonribosomal peptide synthetase gene clusters in Streptomyces turgidiscabies NBRC 16081.</title>
        <authorList>
            <person name="Komaki H."/>
            <person name="Ichikawa N."/>
            <person name="Oguchi A."/>
            <person name="Hanamaki T."/>
            <person name="Fujita N."/>
        </authorList>
    </citation>
    <scope>NUCLEOTIDE SEQUENCE</scope>
    <source>
        <strain evidence="8">NBRC 16081</strain>
    </source>
</reference>
<evidence type="ECO:0000313" key="8">
    <source>
        <dbReference type="EMBL" id="BAP59907.1"/>
    </source>
</evidence>
<dbReference type="SUPFAM" id="SSF47336">
    <property type="entry name" value="ACP-like"/>
    <property type="match status" value="1"/>
</dbReference>
<comment type="cofactor">
    <cofactor evidence="1">
        <name>pantetheine 4'-phosphate</name>
        <dbReference type="ChEBI" id="CHEBI:47942"/>
    </cofactor>
</comment>
<protein>
    <submittedName>
        <fullName evidence="8">Putative non-ribosomal peptide synthetase</fullName>
    </submittedName>
</protein>
<dbReference type="Pfam" id="PF00550">
    <property type="entry name" value="PP-binding"/>
    <property type="match status" value="1"/>
</dbReference>
<dbReference type="Pfam" id="PF00501">
    <property type="entry name" value="AMP-binding"/>
    <property type="match status" value="1"/>
</dbReference>
<dbReference type="InterPro" id="IPR029058">
    <property type="entry name" value="AB_hydrolase_fold"/>
</dbReference>
<dbReference type="InterPro" id="IPR036736">
    <property type="entry name" value="ACP-like_sf"/>
</dbReference>
<dbReference type="SUPFAM" id="SSF53474">
    <property type="entry name" value="alpha/beta-Hydrolases"/>
    <property type="match status" value="1"/>
</dbReference>
<dbReference type="Gene3D" id="3.40.50.12780">
    <property type="entry name" value="N-terminal domain of ligase-like"/>
    <property type="match status" value="1"/>
</dbReference>
<dbReference type="InterPro" id="IPR020845">
    <property type="entry name" value="AMP-binding_CS"/>
</dbReference>
<dbReference type="Gene3D" id="3.30.429.10">
    <property type="entry name" value="Macrophage Migration Inhibitory Factor"/>
    <property type="match status" value="1"/>
</dbReference>
<dbReference type="Gene3D" id="3.40.109.10">
    <property type="entry name" value="NADH Oxidase"/>
    <property type="match status" value="1"/>
</dbReference>
<dbReference type="PANTHER" id="PTHR45527">
    <property type="entry name" value="NONRIBOSOMAL PEPTIDE SYNTHETASE"/>
    <property type="match status" value="1"/>
</dbReference>
<dbReference type="SUPFAM" id="SSF56801">
    <property type="entry name" value="Acetyl-CoA synthetase-like"/>
    <property type="match status" value="1"/>
</dbReference>
<dbReference type="GO" id="GO:0043041">
    <property type="term" value="P:amino acid activation for nonribosomal peptide biosynthetic process"/>
    <property type="evidence" value="ECO:0007669"/>
    <property type="project" value="TreeGrafter"/>
</dbReference>
<dbReference type="GO" id="GO:0072330">
    <property type="term" value="P:monocarboxylic acid biosynthetic process"/>
    <property type="evidence" value="ECO:0007669"/>
    <property type="project" value="UniProtKB-ARBA"/>
</dbReference>
<dbReference type="FunFam" id="3.40.50.12780:FF:000012">
    <property type="entry name" value="Non-ribosomal peptide synthetase"/>
    <property type="match status" value="1"/>
</dbReference>
<dbReference type="PROSITE" id="PS00455">
    <property type="entry name" value="AMP_BINDING"/>
    <property type="match status" value="1"/>
</dbReference>
<dbReference type="PRINTS" id="PR00154">
    <property type="entry name" value="AMPBINDING"/>
</dbReference>
<evidence type="ECO:0000256" key="1">
    <source>
        <dbReference type="ARBA" id="ARBA00001957"/>
    </source>
</evidence>
<dbReference type="GO" id="GO:0005737">
    <property type="term" value="C:cytoplasm"/>
    <property type="evidence" value="ECO:0007669"/>
    <property type="project" value="TreeGrafter"/>
</dbReference>
<dbReference type="InterPro" id="IPR000415">
    <property type="entry name" value="Nitroreductase-like"/>
</dbReference>
<name>A0A090ATJ6_9ACTN</name>
<dbReference type="InterPro" id="IPR020459">
    <property type="entry name" value="AMP-binding"/>
</dbReference>
<dbReference type="PROSITE" id="PS50075">
    <property type="entry name" value="CARRIER"/>
    <property type="match status" value="1"/>
</dbReference>
<dbReference type="SMART" id="SM00823">
    <property type="entry name" value="PKS_PP"/>
    <property type="match status" value="1"/>
</dbReference>
<dbReference type="InterPro" id="IPR000873">
    <property type="entry name" value="AMP-dep_synth/lig_dom"/>
</dbReference>
<dbReference type="InterPro" id="IPR014347">
    <property type="entry name" value="Tautomerase/MIF_sf"/>
</dbReference>
<evidence type="ECO:0000256" key="5">
    <source>
        <dbReference type="ARBA" id="ARBA00023235"/>
    </source>
</evidence>
<organism evidence="8">
    <name type="scientific">Streptomyces turgidiscabies</name>
    <dbReference type="NCBI Taxonomy" id="85558"/>
    <lineage>
        <taxon>Bacteria</taxon>
        <taxon>Bacillati</taxon>
        <taxon>Actinomycetota</taxon>
        <taxon>Actinomycetes</taxon>
        <taxon>Kitasatosporales</taxon>
        <taxon>Streptomycetaceae</taxon>
        <taxon>Streptomyces</taxon>
    </lineage>
</organism>
<dbReference type="InterPro" id="IPR020802">
    <property type="entry name" value="TesA-like"/>
</dbReference>
<keyword evidence="3" id="KW-0596">Phosphopantetheine</keyword>
<feature type="domain" description="Carrier" evidence="7">
    <location>
        <begin position="955"/>
        <end position="1030"/>
    </location>
</feature>
<dbReference type="InterPro" id="IPR009081">
    <property type="entry name" value="PP-bd_ACP"/>
</dbReference>
<dbReference type="InterPro" id="IPR006162">
    <property type="entry name" value="Ppantetheine_attach_site"/>
</dbReference>
<evidence type="ECO:0000259" key="7">
    <source>
        <dbReference type="PROSITE" id="PS50075"/>
    </source>
</evidence>
<dbReference type="CDD" id="cd05930">
    <property type="entry name" value="A_NRPS"/>
    <property type="match status" value="1"/>
</dbReference>
<proteinExistence type="inferred from homology"/>
<dbReference type="SUPFAM" id="SSF55331">
    <property type="entry name" value="Tautomerase/MIF"/>
    <property type="match status" value="1"/>
</dbReference>
<dbReference type="InterPro" id="IPR042099">
    <property type="entry name" value="ANL_N_sf"/>
</dbReference>
<dbReference type="GO" id="GO:0016491">
    <property type="term" value="F:oxidoreductase activity"/>
    <property type="evidence" value="ECO:0007669"/>
    <property type="project" value="InterPro"/>
</dbReference>
<dbReference type="Gene3D" id="3.40.50.1820">
    <property type="entry name" value="alpha/beta hydrolase"/>
    <property type="match status" value="1"/>
</dbReference>
<dbReference type="PANTHER" id="PTHR45527:SF1">
    <property type="entry name" value="FATTY ACID SYNTHASE"/>
    <property type="match status" value="1"/>
</dbReference>
<dbReference type="GO" id="GO:0031177">
    <property type="term" value="F:phosphopantetheine binding"/>
    <property type="evidence" value="ECO:0007669"/>
    <property type="project" value="InterPro"/>
</dbReference>
<dbReference type="InterPro" id="IPR004370">
    <property type="entry name" value="4-OT-like_dom"/>
</dbReference>
<dbReference type="FunFam" id="3.40.50.980:FF:000001">
    <property type="entry name" value="Non-ribosomal peptide synthetase"/>
    <property type="match status" value="1"/>
</dbReference>
<sequence>MSTDVMPGTRLAATCLTDLLAEQARLSPDRIAVVHETESLTFAQLMGQAQELGGFLRQAGVTRGSRVGVFMEPSLDLMTTVWGILWAGGSYVPLSPEYPGERIAYMMADAGVEIVLTQELLRPALQELSPAGVRAVTLDEVFQSSEANGKGGSENKIGRNGEKPRPEDLAYVIYTSGSTGKPKGVMVEHRSIVNQMRWLHTDRGIDAGEIILQKTPMSFDAAQWEILAPACGSTVVMGAPGVYRDPEAIIATIRRHGVTTLQCVPTLLQALLDTENLSACGSLRHIFSGGEALSRSLAAQCLDAMPSARLVNLYGPTECTINASAFVVDRAAVDDGPRTMPVGTPVSGTTFHILDPQGKPVAIGEIGELHVGGIQVARGYLGRPDLTADRFVDDPFSTTPGARLYRTGDLAHFNADSTVQFVGRADNQVKLRGYRVELDEIRQTIETHDWVRGAAVLLHDNDATGFQNLVAFVELNPKEAAVMDQGNHGAHHQSKRSRLQVRAQLAHTGCRDAGELDGRPVVELPGGEATPEQRARAFARKTYRFYEGGAVGRDDILRLLAPRPRPQHPARDLADLTRADLGTLLRNFGRHVSDQRLLPKYAYASPGSLYATQLYLELDGVAGIPAGLYYYHPLHHHLVLVGPALPDKETHQTSQSPRTPHVRVHFLGKHRAIEPVYRNNIREVLEIEAGHMVGLFEEILPAHGLGIAATEYRPAVRDRLDCAEEDHYLGTFELLPSTSAGSEAAANTADHDIYVQAHSGRVEDLPAGQYRYTDGSLVRISDELVARKHVIAINQRVHERAGFGISLVATSTDSWRQYLDLGRRLQRLQMNDLGLGFMSSGYSSKSGNDLPSARQLSRILTDCGLPTGPSYFFVGGRVSEEQVRGEDMKEDSVHMQGPAELIKEDLAGLLPRYMLPNRIVVLDRLPLTANGKIDNKALEASQQTELALAGRAFVAPRTRSERRIRDVWQTVLKREQVSVVDDFFELGGNSLLAVALVGRLKADFGQPMPLQVLFEAPTVEKLAARLDAETSAPLTRLVPLQPEGTGTPLHCWPGLGGYPMNLRPLATALGTDRPVHGVQAYGINSGEVPYATVREMATADVEAIREIQPHGPYLLCGYSFGARVAFEAAYQLEQAGERVEHLFLVAPGQPRLRPQDAQGAGHRADFGDRAFLAILFSVFAGTVGGPALDEAQRTVRDEDAFVTFVTARFPGLGEELVRAVTGVVRQTYSFTYEFDELTGRRLDAPMTLVKATDDNYSFIERSERRGGFSTRPPAVHQLRAGHYELLREPYAAELAALLNARIDATTAVTDPVTVAATTSTRPGRPAHAVLQEVGVPHINIKHFPVPITDEQERELVTAVTAAVRNAFGCKEDVVSIALEPVTQDVWNERVYVPEIVDRQDLLRKTPNY</sequence>
<dbReference type="SMART" id="SM00824">
    <property type="entry name" value="PKS_TE"/>
    <property type="match status" value="1"/>
</dbReference>
<comment type="similarity">
    <text evidence="2">Belongs to the ATP-dependent AMP-binding enzyme family.</text>
</comment>